<accession>A0A919V652</accession>
<dbReference type="EMBL" id="BOOW01000006">
    <property type="protein sequence ID" value="GII90587.1"/>
    <property type="molecule type" value="Genomic_DNA"/>
</dbReference>
<feature type="compositionally biased region" description="Basic and acidic residues" evidence="2">
    <location>
        <begin position="411"/>
        <end position="435"/>
    </location>
</feature>
<dbReference type="InterPro" id="IPR025519">
    <property type="entry name" value="DUF4407"/>
</dbReference>
<name>A0A919V652_9ACTN</name>
<protein>
    <recommendedName>
        <fullName evidence="6">DUF4407 domain-containing protein</fullName>
    </recommendedName>
</protein>
<keyword evidence="3" id="KW-0472">Membrane</keyword>
<feature type="region of interest" description="Disordered" evidence="2">
    <location>
        <begin position="360"/>
        <end position="453"/>
    </location>
</feature>
<reference evidence="4" key="1">
    <citation type="submission" date="2021-01" db="EMBL/GenBank/DDBJ databases">
        <title>Whole genome shotgun sequence of Sinosporangium siamense NBRC 109515.</title>
        <authorList>
            <person name="Komaki H."/>
            <person name="Tamura T."/>
        </authorList>
    </citation>
    <scope>NUCLEOTIDE SEQUENCE</scope>
    <source>
        <strain evidence="4">NBRC 109515</strain>
    </source>
</reference>
<feature type="coiled-coil region" evidence="1">
    <location>
        <begin position="213"/>
        <end position="247"/>
    </location>
</feature>
<evidence type="ECO:0000313" key="4">
    <source>
        <dbReference type="EMBL" id="GII90587.1"/>
    </source>
</evidence>
<feature type="transmembrane region" description="Helical" evidence="3">
    <location>
        <begin position="21"/>
        <end position="42"/>
    </location>
</feature>
<organism evidence="4 5">
    <name type="scientific">Sinosporangium siamense</name>
    <dbReference type="NCBI Taxonomy" id="1367973"/>
    <lineage>
        <taxon>Bacteria</taxon>
        <taxon>Bacillati</taxon>
        <taxon>Actinomycetota</taxon>
        <taxon>Actinomycetes</taxon>
        <taxon>Streptosporangiales</taxon>
        <taxon>Streptosporangiaceae</taxon>
        <taxon>Sinosporangium</taxon>
    </lineage>
</organism>
<evidence type="ECO:0000256" key="2">
    <source>
        <dbReference type="SAM" id="MobiDB-lite"/>
    </source>
</evidence>
<gene>
    <name evidence="4" type="ORF">Ssi02_08180</name>
</gene>
<dbReference type="Pfam" id="PF14362">
    <property type="entry name" value="DUF4407"/>
    <property type="match status" value="1"/>
</dbReference>
<keyword evidence="3" id="KW-1133">Transmembrane helix</keyword>
<evidence type="ECO:0008006" key="6">
    <source>
        <dbReference type="Google" id="ProtNLM"/>
    </source>
</evidence>
<feature type="compositionally biased region" description="Basic and acidic residues" evidence="2">
    <location>
        <begin position="366"/>
        <end position="375"/>
    </location>
</feature>
<keyword evidence="5" id="KW-1185">Reference proteome</keyword>
<sequence length="453" mass="49829">MIALSGARPEILQQCPTERGKFDGIGGAVLTTSVLAAASMAFALHSALGVHLVFAIPVSLLWGLAIMSLDRWLVTTLQPDGPRRWRLAVPRILMAVLLGVVVSTPLVLQIFKSEIDAQIVEIRQARANAFVERQGKEAVGQEVARLRARVSELRNIIASGGDLPADPAKDPKVKSLTAEHDEQQKLAAKHYKEWQCQLYGGPTCPRKGPGVLAKASETAYKKARSRVDALNRDIDARKSELKATDQEAKQGRLDAANTELPTTEALLKAALQRQGNLQAAFDEENESVNGLLIRLQALNEVSGSDFTLGAARVVLFLLFLLIECLPVMVKLMQRPGNYDRLLQLAVDREYREAKGAYNAFGSSPAHHADAPRTGRDLSAIWKRPPPPRQEPLDEPVSHERAEPETLVTEQLPREPAHSPLEDERLRSMPDARPVRVAEPLAPGTRFELFPEDE</sequence>
<feature type="transmembrane region" description="Helical" evidence="3">
    <location>
        <begin position="88"/>
        <end position="108"/>
    </location>
</feature>
<dbReference type="AlphaFoldDB" id="A0A919V652"/>
<feature type="transmembrane region" description="Helical" evidence="3">
    <location>
        <begin position="48"/>
        <end position="67"/>
    </location>
</feature>
<keyword evidence="1" id="KW-0175">Coiled coil</keyword>
<evidence type="ECO:0000256" key="3">
    <source>
        <dbReference type="SAM" id="Phobius"/>
    </source>
</evidence>
<evidence type="ECO:0000256" key="1">
    <source>
        <dbReference type="SAM" id="Coils"/>
    </source>
</evidence>
<proteinExistence type="predicted"/>
<keyword evidence="3" id="KW-0812">Transmembrane</keyword>
<comment type="caution">
    <text evidence="4">The sequence shown here is derived from an EMBL/GenBank/DDBJ whole genome shotgun (WGS) entry which is preliminary data.</text>
</comment>
<dbReference type="Proteomes" id="UP000606172">
    <property type="component" value="Unassembled WGS sequence"/>
</dbReference>
<evidence type="ECO:0000313" key="5">
    <source>
        <dbReference type="Proteomes" id="UP000606172"/>
    </source>
</evidence>